<gene>
    <name evidence="2" type="ORF">WMO25_02210</name>
</gene>
<accession>A0ABV1B0D1</accession>
<sequence length="169" mass="19592">MKINSNERNQNFKGMDMIQKEILCMICGFAHVVTSVMNLSMMTIVIVRLVVSGSTGTMRKGMVKDMKKIISDIKEELLKMQASRDEAYIKTYIPWEDNRGFSVECIRDDEDSNVYDQDGKLIDDRRGTPIEFRVYYQINHYDEDCCALTSGLNLKDLKELAAFVNMYNW</sequence>
<reference evidence="2 3" key="1">
    <citation type="submission" date="2024-03" db="EMBL/GenBank/DDBJ databases">
        <title>Human intestinal bacterial collection.</title>
        <authorList>
            <person name="Pauvert C."/>
            <person name="Hitch T.C.A."/>
            <person name="Clavel T."/>
        </authorList>
    </citation>
    <scope>NUCLEOTIDE SEQUENCE [LARGE SCALE GENOMIC DNA]</scope>
    <source>
        <strain evidence="2 3">CLA-AA-H190</strain>
    </source>
</reference>
<evidence type="ECO:0000313" key="2">
    <source>
        <dbReference type="EMBL" id="MEQ2363908.1"/>
    </source>
</evidence>
<evidence type="ECO:0000256" key="1">
    <source>
        <dbReference type="SAM" id="Phobius"/>
    </source>
</evidence>
<feature type="transmembrane region" description="Helical" evidence="1">
    <location>
        <begin position="21"/>
        <end position="51"/>
    </location>
</feature>
<dbReference type="EMBL" id="JBBMEK010000014">
    <property type="protein sequence ID" value="MEQ2363908.1"/>
    <property type="molecule type" value="Genomic_DNA"/>
</dbReference>
<keyword evidence="1" id="KW-1133">Transmembrane helix</keyword>
<keyword evidence="3" id="KW-1185">Reference proteome</keyword>
<dbReference type="RefSeq" id="WP_349083837.1">
    <property type="nucleotide sequence ID" value="NZ_JBBMEK010000014.1"/>
</dbReference>
<dbReference type="Proteomes" id="UP001469749">
    <property type="component" value="Unassembled WGS sequence"/>
</dbReference>
<comment type="caution">
    <text evidence="2">The sequence shown here is derived from an EMBL/GenBank/DDBJ whole genome shotgun (WGS) entry which is preliminary data.</text>
</comment>
<protein>
    <submittedName>
        <fullName evidence="2">Uncharacterized protein</fullName>
    </submittedName>
</protein>
<organism evidence="2 3">
    <name type="scientific">Coprococcus intestinihominis</name>
    <dbReference type="NCBI Taxonomy" id="3133154"/>
    <lineage>
        <taxon>Bacteria</taxon>
        <taxon>Bacillati</taxon>
        <taxon>Bacillota</taxon>
        <taxon>Clostridia</taxon>
        <taxon>Lachnospirales</taxon>
        <taxon>Lachnospiraceae</taxon>
        <taxon>Coprococcus</taxon>
    </lineage>
</organism>
<keyword evidence="1" id="KW-0812">Transmembrane</keyword>
<keyword evidence="1" id="KW-0472">Membrane</keyword>
<name>A0ABV1B0D1_9FIRM</name>
<evidence type="ECO:0000313" key="3">
    <source>
        <dbReference type="Proteomes" id="UP001469749"/>
    </source>
</evidence>
<proteinExistence type="predicted"/>